<dbReference type="EMBL" id="CP115396">
    <property type="protein sequence ID" value="WBO85135.1"/>
    <property type="molecule type" value="Genomic_DNA"/>
</dbReference>
<organism evidence="4 5">
    <name type="scientific">Hymenobacter yonginensis</name>
    <dbReference type="NCBI Taxonomy" id="748197"/>
    <lineage>
        <taxon>Bacteria</taxon>
        <taxon>Pseudomonadati</taxon>
        <taxon>Bacteroidota</taxon>
        <taxon>Cytophagia</taxon>
        <taxon>Cytophagales</taxon>
        <taxon>Hymenobacteraceae</taxon>
        <taxon>Hymenobacter</taxon>
    </lineage>
</organism>
<dbReference type="Gene3D" id="2.140.10.30">
    <property type="entry name" value="Dipeptidylpeptidase IV, N-terminal domain"/>
    <property type="match status" value="1"/>
</dbReference>
<dbReference type="InterPro" id="IPR002469">
    <property type="entry name" value="Peptidase_S9B_N"/>
</dbReference>
<feature type="domain" description="Dipeptidylpeptidase IV N-terminal" evidence="3">
    <location>
        <begin position="121"/>
        <end position="459"/>
    </location>
</feature>
<feature type="signal peptide" evidence="1">
    <location>
        <begin position="1"/>
        <end position="24"/>
    </location>
</feature>
<dbReference type="InterPro" id="IPR001375">
    <property type="entry name" value="Peptidase_S9_cat"/>
</dbReference>
<gene>
    <name evidence="4" type="ORF">O9Z63_02595</name>
</gene>
<dbReference type="SUPFAM" id="SSF53474">
    <property type="entry name" value="alpha/beta-Hydrolases"/>
    <property type="match status" value="1"/>
</dbReference>
<dbReference type="Gene3D" id="3.40.50.1820">
    <property type="entry name" value="alpha/beta hydrolase"/>
    <property type="match status" value="1"/>
</dbReference>
<sequence>MRTFPLRRLLLALLLVAAQLPALQAQQKRLTMADAFLNRSLQPENLRQLSWIPGSKDEYSYVRLKTSEQQDELVISSLQQPGNVTSIPLSLLNASLASAGSKRTATFSTIRWVKSGEFVITADNQVFKTSVSNETYHVQASALNSVGLTTPVRLFGYDQAADNVEMDPTHTRVAFTKDQNLYVSLAGRENEAVTQETNPAIVNGQAAHRSEFGITKGTFWSPTGNRLAYYRMDQTMVTDYPLVDISVTPAQAKPFKYPMAGDKSHEVTVGVYDLNTRKTVFLQTGEPKEQYLTNISWSPDEKSIFVAVLNRGQNQMQLRQYDAATGAFVKTLFEEKSDKDFVEPLHPLEFVPGNAKYALWQSERDGNNHLYLYDLSGYRKPLQLTKGSWQVTDVLGFADNNREVVFQSTAASPLQRRVYAVKLSGGKLREITRETGTHTATLSPSGKQLLDVFSSTTTPRIIRTVSVADGKTTQTLLTAPNPVAEYQLGETKMVTLKAADGQTDLYGRLITPPNFDPAKKYPTVVYLYGGPHVQLVTDSWLGGSNLWMQLMAQKGYVVFTVDSRGSGNRGSAFERATFRQLGTVEMQDQLKGVDYLKSLPYVDAARIGIHGWSFGGFMTTTLMTRSPGTFKVGVGGGPVIDWRLYEIMYTERYMDTPQENPDGYAQANLLNYVDKLQGKLLLIHGTIDDVVVWQHSLDYLKTAVDKGVQLDYFVYPGHPHNVGGKDRVHLYQKITDYFDDNL</sequence>
<protein>
    <submittedName>
        <fullName evidence="4">DPP IV N-terminal domain-containing protein</fullName>
    </submittedName>
</protein>
<name>A0ABY7PQS5_9BACT</name>
<dbReference type="InterPro" id="IPR029058">
    <property type="entry name" value="AB_hydrolase_fold"/>
</dbReference>
<dbReference type="PANTHER" id="PTHR11731:SF193">
    <property type="entry name" value="DIPEPTIDYL PEPTIDASE 9"/>
    <property type="match status" value="1"/>
</dbReference>
<dbReference type="InterPro" id="IPR050278">
    <property type="entry name" value="Serine_Prot_S9B/DPPIV"/>
</dbReference>
<keyword evidence="5" id="KW-1185">Reference proteome</keyword>
<dbReference type="Pfam" id="PF00326">
    <property type="entry name" value="Peptidase_S9"/>
    <property type="match status" value="1"/>
</dbReference>
<evidence type="ECO:0000259" key="2">
    <source>
        <dbReference type="Pfam" id="PF00326"/>
    </source>
</evidence>
<evidence type="ECO:0000313" key="5">
    <source>
        <dbReference type="Proteomes" id="UP001211872"/>
    </source>
</evidence>
<evidence type="ECO:0000256" key="1">
    <source>
        <dbReference type="SAM" id="SignalP"/>
    </source>
</evidence>
<dbReference type="Pfam" id="PF00930">
    <property type="entry name" value="DPPIV_N"/>
    <property type="match status" value="1"/>
</dbReference>
<dbReference type="PANTHER" id="PTHR11731">
    <property type="entry name" value="PROTEASE FAMILY S9B,C DIPEPTIDYL-PEPTIDASE IV-RELATED"/>
    <property type="match status" value="1"/>
</dbReference>
<evidence type="ECO:0000313" key="4">
    <source>
        <dbReference type="EMBL" id="WBO85135.1"/>
    </source>
</evidence>
<feature type="chain" id="PRO_5046408369" evidence="1">
    <location>
        <begin position="25"/>
        <end position="742"/>
    </location>
</feature>
<dbReference type="RefSeq" id="WP_270127726.1">
    <property type="nucleotide sequence ID" value="NZ_CP115396.1"/>
</dbReference>
<reference evidence="4 5" key="1">
    <citation type="journal article" date="2011" name="Int. J. Syst. Evol. Microbiol.">
        <title>Hymenobacter yonginensis sp. nov., isolated from a mesotrophic artificial lake.</title>
        <authorList>
            <person name="Joung Y."/>
            <person name="Cho S.H."/>
            <person name="Kim H."/>
            <person name="Kim S.B."/>
            <person name="Joh K."/>
        </authorList>
    </citation>
    <scope>NUCLEOTIDE SEQUENCE [LARGE SCALE GENOMIC DNA]</scope>
    <source>
        <strain evidence="4 5">KCTC 22745</strain>
    </source>
</reference>
<feature type="domain" description="Peptidase S9 prolyl oligopeptidase catalytic" evidence="2">
    <location>
        <begin position="548"/>
        <end position="741"/>
    </location>
</feature>
<proteinExistence type="predicted"/>
<dbReference type="Proteomes" id="UP001211872">
    <property type="component" value="Chromosome"/>
</dbReference>
<dbReference type="SUPFAM" id="SSF82171">
    <property type="entry name" value="DPP6 N-terminal domain-like"/>
    <property type="match status" value="1"/>
</dbReference>
<keyword evidence="1" id="KW-0732">Signal</keyword>
<accession>A0ABY7PQS5</accession>
<evidence type="ECO:0000259" key="3">
    <source>
        <dbReference type="Pfam" id="PF00930"/>
    </source>
</evidence>